<evidence type="ECO:0000256" key="9">
    <source>
        <dbReference type="SAM" id="MobiDB-lite"/>
    </source>
</evidence>
<keyword evidence="3 10" id="KW-0812">Transmembrane</keyword>
<dbReference type="InterPro" id="IPR027417">
    <property type="entry name" value="P-loop_NTPase"/>
</dbReference>
<evidence type="ECO:0000313" key="13">
    <source>
        <dbReference type="EMBL" id="CAF9926662.1"/>
    </source>
</evidence>
<feature type="transmembrane region" description="Helical" evidence="10">
    <location>
        <begin position="1051"/>
        <end position="1084"/>
    </location>
</feature>
<evidence type="ECO:0000256" key="4">
    <source>
        <dbReference type="ARBA" id="ARBA00022737"/>
    </source>
</evidence>
<dbReference type="OrthoDB" id="6500128at2759"/>
<dbReference type="InterPro" id="IPR017871">
    <property type="entry name" value="ABC_transporter-like_CS"/>
</dbReference>
<evidence type="ECO:0000259" key="12">
    <source>
        <dbReference type="PROSITE" id="PS50929"/>
    </source>
</evidence>
<evidence type="ECO:0000256" key="5">
    <source>
        <dbReference type="ARBA" id="ARBA00022741"/>
    </source>
</evidence>
<dbReference type="FunFam" id="3.40.50.300:FF:001577">
    <property type="entry name" value="ABC bile acid transporter"/>
    <property type="match status" value="1"/>
</dbReference>
<evidence type="ECO:0000256" key="6">
    <source>
        <dbReference type="ARBA" id="ARBA00022840"/>
    </source>
</evidence>
<dbReference type="InterPro" id="IPR003593">
    <property type="entry name" value="AAA+_ATPase"/>
</dbReference>
<dbReference type="EMBL" id="CAJPDQ010000025">
    <property type="protein sequence ID" value="CAF9926662.1"/>
    <property type="molecule type" value="Genomic_DNA"/>
</dbReference>
<feature type="domain" description="ABC transmembrane type-1" evidence="12">
    <location>
        <begin position="276"/>
        <end position="607"/>
    </location>
</feature>
<dbReference type="PROSITE" id="PS00211">
    <property type="entry name" value="ABC_TRANSPORTER_1"/>
    <property type="match status" value="2"/>
</dbReference>
<dbReference type="GO" id="GO:0140359">
    <property type="term" value="F:ABC-type transporter activity"/>
    <property type="evidence" value="ECO:0007669"/>
    <property type="project" value="InterPro"/>
</dbReference>
<evidence type="ECO:0000256" key="8">
    <source>
        <dbReference type="ARBA" id="ARBA00023136"/>
    </source>
</evidence>
<dbReference type="InterPro" id="IPR036640">
    <property type="entry name" value="ABC1_TM_sf"/>
</dbReference>
<keyword evidence="8 10" id="KW-0472">Membrane</keyword>
<reference evidence="13" key="1">
    <citation type="submission" date="2021-03" db="EMBL/GenBank/DDBJ databases">
        <authorList>
            <person name="Tagirdzhanova G."/>
        </authorList>
    </citation>
    <scope>NUCLEOTIDE SEQUENCE</scope>
</reference>
<proteinExistence type="predicted"/>
<evidence type="ECO:0000313" key="14">
    <source>
        <dbReference type="Proteomes" id="UP000664169"/>
    </source>
</evidence>
<evidence type="ECO:0000256" key="3">
    <source>
        <dbReference type="ARBA" id="ARBA00022692"/>
    </source>
</evidence>
<dbReference type="InterPro" id="IPR011527">
    <property type="entry name" value="ABC1_TM_dom"/>
</dbReference>
<organism evidence="13 14">
    <name type="scientific">Gomphillus americanus</name>
    <dbReference type="NCBI Taxonomy" id="1940652"/>
    <lineage>
        <taxon>Eukaryota</taxon>
        <taxon>Fungi</taxon>
        <taxon>Dikarya</taxon>
        <taxon>Ascomycota</taxon>
        <taxon>Pezizomycotina</taxon>
        <taxon>Lecanoromycetes</taxon>
        <taxon>OSLEUM clade</taxon>
        <taxon>Ostropomycetidae</taxon>
        <taxon>Ostropales</taxon>
        <taxon>Graphidaceae</taxon>
        <taxon>Gomphilloideae</taxon>
        <taxon>Gomphillus</taxon>
    </lineage>
</organism>
<dbReference type="Pfam" id="PF00664">
    <property type="entry name" value="ABC_membrane"/>
    <property type="match status" value="2"/>
</dbReference>
<dbReference type="InterPro" id="IPR050173">
    <property type="entry name" value="ABC_transporter_C-like"/>
</dbReference>
<keyword evidence="14" id="KW-1185">Reference proteome</keyword>
<keyword evidence="6" id="KW-0067">ATP-binding</keyword>
<feature type="transmembrane region" description="Helical" evidence="10">
    <location>
        <begin position="136"/>
        <end position="154"/>
    </location>
</feature>
<keyword evidence="4" id="KW-0677">Repeat</keyword>
<sequence>MGYDDFGSCSKLWDTTKARFDPGCLPFFWLLPIIVSVLVGLCLLPVPQSCRPNWLRKFAAEADAEDIKGINAGRHRSWNHWTAFLTALAAIGLLTSVIHSLTFSQNSLVALFVFPWAIALLITLTRRPRATPFSLLVLYLVLLSCQVIVWSSEYESRSSIATQLLAAEFCLAAVCITMILVMPMRDPNWSFVGIGSSKHPPTSDLVSPEDNISLLQWMTVFWMSPLIRLGSQRQIHDQDVWFLPFEFQHTRLHLLFRDLKGSVLVRLLKANSIDLIIVVVLGVFELLLQFSAPVLLQQLLRAIEDSRTRPAIIYAILTGVTRLIKTQSGIFSLWFARRCYERSRGEMITMIYEKTLNRKVFSSPTEIPEEKHQEQENPTKRSRLHMMVRSLSKILRLDAIQRLLQIQQHTQQNKSPASMGKILNLMKNDVYEVAQRFWEFESLFTKPLTLILSVILIWQLLGWSCLIGVACVLIAQLLNIFFVRILVRLEKLRRTVTDTRLNISSQYVESIRHLRWYDWQESWLGRALEVRKNELHLRIVTGLWMACTVVFSNALSSSLFPVVAFAAYTLITRQPLTVDIAFPAIQLFTILDSALRNVPKLITVLLNASVALGRINDFMAEANKEDANSTVHSTDLTIQLEAASFAWPGVDKNILENVNVRFEVGFTVICGRVGQGKTALLQAILGELDQKSGNVYRPDEMFGYCTQLPWLQSMSIRENILFTSSYDEDRYKQTLEACALIPDLASFEHGDLSNIGENGIGLSGGQKARVALARAVYSRAKILLLDDPLAALDHDTATHIVKKLFQGPLAKDRIVVLVTHRVDLVAPLADDIWEVHDSGVRHLDSGSIETQNQGFSTHPPNSVENEAPSKEADDERNAIPDEFIEEEHRAQGGVMASVYWRYIKAGDLRLWAIMVVIILIQRFFRVADYYFLKEWGEAYERSAAVARADLVSGFFSWFPPPAINVRPWLIVYLSIALAKAVSSLAINVTLLAIVYVAGRQLFENILRRVSGARFRFYDTTPIGRLMNRLTSDFGTLDGGIGSKFSEIAWCAISWVTAMIVIASTTPIFLIFSILLTATFVYIFMQFLPLSQNLRRLEMVSLTPLMSNFGILLEGLSTVRAFRAQSQFQSKIIAVTDTFQKMDHFYWSLQAWLMYRLDLIAAVSTFCLTLLALYENLSPGLTAFVLITASGFVSNTHALCRYYGSLQMDFVSVERIVELLDLEQEDTGDIMPPAAWPSSRDDIVFDQVTLKYAENLPPALEDVTFHIPGGSTTAIIGRTGSGKSTLALALLATIRPSADNGGSIKIGSMDLSRVDVHALRQRITFVAQDPVLFPGTLRQNLDPTNSYTTAQCEVVLEQILKTTRSVATTSASSVATTQNHTELSLVTNIATGGKNLSQGQRQLVGLGRAILRRSPIVILDEATASIDSTTAADVQRILREELQESTVIMIAHRVEAVQAANWAIALDKGKVAHVGPADEVIARRFTEQTAAKE</sequence>
<feature type="transmembrane region" description="Helical" evidence="10">
    <location>
        <begin position="467"/>
        <end position="487"/>
    </location>
</feature>
<feature type="transmembrane region" description="Helical" evidence="10">
    <location>
        <begin position="1104"/>
        <end position="1121"/>
    </location>
</feature>
<evidence type="ECO:0000259" key="11">
    <source>
        <dbReference type="PROSITE" id="PS50893"/>
    </source>
</evidence>
<feature type="transmembrane region" description="Helical" evidence="10">
    <location>
        <begin position="107"/>
        <end position="124"/>
    </location>
</feature>
<feature type="transmembrane region" description="Helical" evidence="10">
    <location>
        <begin position="81"/>
        <end position="101"/>
    </location>
</feature>
<feature type="domain" description="ABC transporter" evidence="11">
    <location>
        <begin position="638"/>
        <end position="862"/>
    </location>
</feature>
<dbReference type="Gene3D" id="3.40.50.300">
    <property type="entry name" value="P-loop containing nucleotide triphosphate hydrolases"/>
    <property type="match status" value="2"/>
</dbReference>
<keyword evidence="7 10" id="KW-1133">Transmembrane helix</keyword>
<feature type="transmembrane region" description="Helical" evidence="10">
    <location>
        <begin position="1152"/>
        <end position="1173"/>
    </location>
</feature>
<dbReference type="CDD" id="cd18604">
    <property type="entry name" value="ABC_6TM_VMR1_D2_like"/>
    <property type="match status" value="1"/>
</dbReference>
<evidence type="ECO:0000256" key="2">
    <source>
        <dbReference type="ARBA" id="ARBA00022448"/>
    </source>
</evidence>
<dbReference type="CDD" id="cd03250">
    <property type="entry name" value="ABCC_MRP_domain1"/>
    <property type="match status" value="1"/>
</dbReference>
<comment type="subcellular location">
    <subcellularLocation>
        <location evidence="1">Membrane</location>
        <topology evidence="1">Multi-pass membrane protein</topology>
    </subcellularLocation>
</comment>
<feature type="transmembrane region" description="Helical" evidence="10">
    <location>
        <begin position="312"/>
        <end position="336"/>
    </location>
</feature>
<keyword evidence="2" id="KW-0813">Transport</keyword>
<comment type="caution">
    <text evidence="13">The sequence shown here is derived from an EMBL/GenBank/DDBJ whole genome shotgun (WGS) entry which is preliminary data.</text>
</comment>
<protein>
    <submittedName>
        <fullName evidence="13">Uncharacterized protein</fullName>
    </submittedName>
</protein>
<dbReference type="CDD" id="cd18596">
    <property type="entry name" value="ABC_6TM_VMR1_D1_like"/>
    <property type="match status" value="1"/>
</dbReference>
<evidence type="ECO:0000256" key="1">
    <source>
        <dbReference type="ARBA" id="ARBA00004141"/>
    </source>
</evidence>
<dbReference type="PANTHER" id="PTHR24223:SF415">
    <property type="entry name" value="FI20190P1"/>
    <property type="match status" value="1"/>
</dbReference>
<dbReference type="SMART" id="SM00382">
    <property type="entry name" value="AAA"/>
    <property type="match status" value="2"/>
</dbReference>
<dbReference type="GO" id="GO:0005524">
    <property type="term" value="F:ATP binding"/>
    <property type="evidence" value="ECO:0007669"/>
    <property type="project" value="UniProtKB-KW"/>
</dbReference>
<dbReference type="GO" id="GO:0016887">
    <property type="term" value="F:ATP hydrolysis activity"/>
    <property type="evidence" value="ECO:0007669"/>
    <property type="project" value="InterPro"/>
</dbReference>
<feature type="transmembrane region" description="Helical" evidence="10">
    <location>
        <begin position="969"/>
        <end position="998"/>
    </location>
</feature>
<accession>A0A8H3IG07</accession>
<feature type="region of interest" description="Disordered" evidence="9">
    <location>
        <begin position="849"/>
        <end position="875"/>
    </location>
</feature>
<dbReference type="SUPFAM" id="SSF90123">
    <property type="entry name" value="ABC transporter transmembrane region"/>
    <property type="match status" value="2"/>
</dbReference>
<feature type="domain" description="ABC transmembrane type-1" evidence="12">
    <location>
        <begin position="948"/>
        <end position="1207"/>
    </location>
</feature>
<dbReference type="InterPro" id="IPR003439">
    <property type="entry name" value="ABC_transporter-like_ATP-bd"/>
</dbReference>
<feature type="transmembrane region" description="Helical" evidence="10">
    <location>
        <begin position="541"/>
        <end position="570"/>
    </location>
</feature>
<keyword evidence="5" id="KW-0547">Nucleotide-binding</keyword>
<dbReference type="GO" id="GO:0016020">
    <property type="term" value="C:membrane"/>
    <property type="evidence" value="ECO:0007669"/>
    <property type="project" value="UniProtKB-SubCell"/>
</dbReference>
<feature type="domain" description="ABC transporter" evidence="11">
    <location>
        <begin position="1242"/>
        <end position="1492"/>
    </location>
</feature>
<dbReference type="GO" id="GO:0005737">
    <property type="term" value="C:cytoplasm"/>
    <property type="evidence" value="ECO:0007669"/>
    <property type="project" value="UniProtKB-ARBA"/>
</dbReference>
<evidence type="ECO:0000256" key="10">
    <source>
        <dbReference type="SAM" id="Phobius"/>
    </source>
</evidence>
<feature type="compositionally biased region" description="Polar residues" evidence="9">
    <location>
        <begin position="849"/>
        <end position="864"/>
    </location>
</feature>
<dbReference type="Pfam" id="PF00005">
    <property type="entry name" value="ABC_tran"/>
    <property type="match status" value="2"/>
</dbReference>
<dbReference type="PROSITE" id="PS50893">
    <property type="entry name" value="ABC_TRANSPORTER_2"/>
    <property type="match status" value="2"/>
</dbReference>
<feature type="transmembrane region" description="Helical" evidence="10">
    <location>
        <begin position="443"/>
        <end position="461"/>
    </location>
</feature>
<dbReference type="PANTHER" id="PTHR24223">
    <property type="entry name" value="ATP-BINDING CASSETTE SUB-FAMILY C"/>
    <property type="match status" value="1"/>
</dbReference>
<evidence type="ECO:0000256" key="7">
    <source>
        <dbReference type="ARBA" id="ARBA00022989"/>
    </source>
</evidence>
<feature type="transmembrane region" description="Helical" evidence="10">
    <location>
        <begin position="160"/>
        <end position="181"/>
    </location>
</feature>
<dbReference type="Proteomes" id="UP000664169">
    <property type="component" value="Unassembled WGS sequence"/>
</dbReference>
<name>A0A8H3IG07_9LECA</name>
<dbReference type="FunFam" id="1.20.1560.10:FF:000013">
    <property type="entry name" value="ABC transporter C family member 2"/>
    <property type="match status" value="1"/>
</dbReference>
<feature type="transmembrane region" description="Helical" evidence="10">
    <location>
        <begin position="27"/>
        <end position="46"/>
    </location>
</feature>
<gene>
    <name evidence="13" type="ORF">GOMPHAMPRED_004205</name>
</gene>
<dbReference type="PROSITE" id="PS50929">
    <property type="entry name" value="ABC_TM1F"/>
    <property type="match status" value="2"/>
</dbReference>
<dbReference type="Gene3D" id="1.20.1560.10">
    <property type="entry name" value="ABC transporter type 1, transmembrane domain"/>
    <property type="match status" value="2"/>
</dbReference>
<dbReference type="SUPFAM" id="SSF52540">
    <property type="entry name" value="P-loop containing nucleoside triphosphate hydrolases"/>
    <property type="match status" value="2"/>
</dbReference>
<feature type="transmembrane region" description="Helical" evidence="10">
    <location>
        <begin position="273"/>
        <end position="292"/>
    </location>
</feature>